<dbReference type="CDD" id="cd03390">
    <property type="entry name" value="PAP2_containing_1_like"/>
    <property type="match status" value="1"/>
</dbReference>
<dbReference type="AlphaFoldDB" id="A0A9P8CQ51"/>
<dbReference type="PANTHER" id="PTHR10165">
    <property type="entry name" value="LIPID PHOSPHATE PHOSPHATASE"/>
    <property type="match status" value="1"/>
</dbReference>
<evidence type="ECO:0000313" key="9">
    <source>
        <dbReference type="EMBL" id="KAG9255569.1"/>
    </source>
</evidence>
<organism evidence="9 10">
    <name type="scientific">Emericellopsis atlantica</name>
    <dbReference type="NCBI Taxonomy" id="2614577"/>
    <lineage>
        <taxon>Eukaryota</taxon>
        <taxon>Fungi</taxon>
        <taxon>Dikarya</taxon>
        <taxon>Ascomycota</taxon>
        <taxon>Pezizomycotina</taxon>
        <taxon>Sordariomycetes</taxon>
        <taxon>Hypocreomycetidae</taxon>
        <taxon>Hypocreales</taxon>
        <taxon>Bionectriaceae</taxon>
        <taxon>Emericellopsis</taxon>
    </lineage>
</organism>
<dbReference type="SMART" id="SM00014">
    <property type="entry name" value="acidPPc"/>
    <property type="match status" value="1"/>
</dbReference>
<accession>A0A9P8CQ51</accession>
<dbReference type="GO" id="GO:0046839">
    <property type="term" value="P:phospholipid dephosphorylation"/>
    <property type="evidence" value="ECO:0007669"/>
    <property type="project" value="TreeGrafter"/>
</dbReference>
<feature type="region of interest" description="Disordered" evidence="6">
    <location>
        <begin position="267"/>
        <end position="287"/>
    </location>
</feature>
<feature type="domain" description="Phosphatidic acid phosphatase type 2/haloperoxidase" evidence="8">
    <location>
        <begin position="86"/>
        <end position="230"/>
    </location>
</feature>
<dbReference type="RefSeq" id="XP_046119493.1">
    <property type="nucleotide sequence ID" value="XM_046261119.1"/>
</dbReference>
<evidence type="ECO:0000256" key="5">
    <source>
        <dbReference type="ARBA" id="ARBA00023136"/>
    </source>
</evidence>
<evidence type="ECO:0000256" key="6">
    <source>
        <dbReference type="SAM" id="MobiDB-lite"/>
    </source>
</evidence>
<dbReference type="InterPro" id="IPR000326">
    <property type="entry name" value="PAP2/HPO"/>
</dbReference>
<dbReference type="SUPFAM" id="SSF48317">
    <property type="entry name" value="Acid phosphatase/Vanadium-dependent haloperoxidase"/>
    <property type="match status" value="1"/>
</dbReference>
<proteinExistence type="inferred from homology"/>
<dbReference type="InterPro" id="IPR043216">
    <property type="entry name" value="PAP-like"/>
</dbReference>
<dbReference type="GeneID" id="70292022"/>
<keyword evidence="5 7" id="KW-0472">Membrane</keyword>
<feature type="transmembrane region" description="Helical" evidence="7">
    <location>
        <begin position="53"/>
        <end position="74"/>
    </location>
</feature>
<evidence type="ECO:0000256" key="2">
    <source>
        <dbReference type="ARBA" id="ARBA00008816"/>
    </source>
</evidence>
<protein>
    <submittedName>
        <fullName evidence="9">Phosphatidic acid phosphatase type 2/haloperoxidase</fullName>
    </submittedName>
</protein>
<dbReference type="OrthoDB" id="10030083at2759"/>
<evidence type="ECO:0000259" key="8">
    <source>
        <dbReference type="SMART" id="SM00014"/>
    </source>
</evidence>
<dbReference type="GO" id="GO:0006644">
    <property type="term" value="P:phospholipid metabolic process"/>
    <property type="evidence" value="ECO:0007669"/>
    <property type="project" value="InterPro"/>
</dbReference>
<name>A0A9P8CQ51_9HYPO</name>
<comment type="subcellular location">
    <subcellularLocation>
        <location evidence="1">Membrane</location>
        <topology evidence="1">Multi-pass membrane protein</topology>
    </subcellularLocation>
</comment>
<dbReference type="GO" id="GO:0008195">
    <property type="term" value="F:phosphatidate phosphatase activity"/>
    <property type="evidence" value="ECO:0007669"/>
    <property type="project" value="TreeGrafter"/>
</dbReference>
<evidence type="ECO:0000256" key="7">
    <source>
        <dbReference type="SAM" id="Phobius"/>
    </source>
</evidence>
<keyword evidence="3 7" id="KW-0812">Transmembrane</keyword>
<feature type="transmembrane region" description="Helical" evidence="7">
    <location>
        <begin position="86"/>
        <end position="103"/>
    </location>
</feature>
<evidence type="ECO:0000313" key="10">
    <source>
        <dbReference type="Proteomes" id="UP000887229"/>
    </source>
</evidence>
<feature type="transmembrane region" description="Helical" evidence="7">
    <location>
        <begin position="158"/>
        <end position="177"/>
    </location>
</feature>
<dbReference type="InterPro" id="IPR036938">
    <property type="entry name" value="PAP2/HPO_sf"/>
</dbReference>
<comment type="similarity">
    <text evidence="2">Belongs to the PA-phosphatase related phosphoesterase family.</text>
</comment>
<dbReference type="PANTHER" id="PTHR10165:SF35">
    <property type="entry name" value="RE23632P"/>
    <property type="match status" value="1"/>
</dbReference>
<dbReference type="GO" id="GO:0016020">
    <property type="term" value="C:membrane"/>
    <property type="evidence" value="ECO:0007669"/>
    <property type="project" value="UniProtKB-SubCell"/>
</dbReference>
<evidence type="ECO:0000256" key="4">
    <source>
        <dbReference type="ARBA" id="ARBA00022989"/>
    </source>
</evidence>
<dbReference type="Gene3D" id="1.20.144.10">
    <property type="entry name" value="Phosphatidic acid phosphatase type 2/haloperoxidase"/>
    <property type="match status" value="1"/>
</dbReference>
<keyword evidence="10" id="KW-1185">Reference proteome</keyword>
<dbReference type="Pfam" id="PF01569">
    <property type="entry name" value="PAP2"/>
    <property type="match status" value="1"/>
</dbReference>
<feature type="transmembrane region" description="Helical" evidence="7">
    <location>
        <begin position="212"/>
        <end position="230"/>
    </location>
</feature>
<comment type="caution">
    <text evidence="9">The sequence shown here is derived from an EMBL/GenBank/DDBJ whole genome shotgun (WGS) entry which is preliminary data.</text>
</comment>
<dbReference type="Proteomes" id="UP000887229">
    <property type="component" value="Unassembled WGS sequence"/>
</dbReference>
<dbReference type="FunFam" id="1.20.144.10:FF:000017">
    <property type="entry name" value="Diacylglycerol pyrophosphate phosphatase 1"/>
    <property type="match status" value="1"/>
</dbReference>
<sequence length="287" mass="31977">MQTTNAPDYVGLVAIIVSYILIILLVTPFKRLFFINDVNISFPHAEHERVPVFMNFVYALFIPLGVLILINILLLRSSAHKHEATYLPFLISITFTALLTDILKNAVGRPRPDLLARCVPASDAPMNVPVDISVCTAPHNTHLLQDGWRSFPSGHSSFSFSGLGFVALYFAGQLGVFRTGSRDLGRFLVFLAPLVGAAMIAISRCEDYRHDVYDVCVGSALGMTVAYWSYRRYWPKLSSAKCSEPYPLPTREGMNGDSNAVWQRVRDEEEASADVGYEIQPLQTEND</sequence>
<gene>
    <name evidence="9" type="ORF">F5Z01DRAFT_619978</name>
</gene>
<dbReference type="EMBL" id="MU251250">
    <property type="protein sequence ID" value="KAG9255569.1"/>
    <property type="molecule type" value="Genomic_DNA"/>
</dbReference>
<evidence type="ECO:0000256" key="3">
    <source>
        <dbReference type="ARBA" id="ARBA00022692"/>
    </source>
</evidence>
<feature type="transmembrane region" description="Helical" evidence="7">
    <location>
        <begin position="12"/>
        <end position="33"/>
    </location>
</feature>
<reference evidence="9" key="1">
    <citation type="journal article" date="2021" name="IMA Fungus">
        <title>Genomic characterization of three marine fungi, including Emericellopsis atlantica sp. nov. with signatures of a generalist lifestyle and marine biomass degradation.</title>
        <authorList>
            <person name="Hagestad O.C."/>
            <person name="Hou L."/>
            <person name="Andersen J.H."/>
            <person name="Hansen E.H."/>
            <person name="Altermark B."/>
            <person name="Li C."/>
            <person name="Kuhnert E."/>
            <person name="Cox R.J."/>
            <person name="Crous P.W."/>
            <person name="Spatafora J.W."/>
            <person name="Lail K."/>
            <person name="Amirebrahimi M."/>
            <person name="Lipzen A."/>
            <person name="Pangilinan J."/>
            <person name="Andreopoulos W."/>
            <person name="Hayes R.D."/>
            <person name="Ng V."/>
            <person name="Grigoriev I.V."/>
            <person name="Jackson S.A."/>
            <person name="Sutton T.D.S."/>
            <person name="Dobson A.D.W."/>
            <person name="Rama T."/>
        </authorList>
    </citation>
    <scope>NUCLEOTIDE SEQUENCE</scope>
    <source>
        <strain evidence="9">TS7</strain>
    </source>
</reference>
<keyword evidence="4 7" id="KW-1133">Transmembrane helix</keyword>
<feature type="transmembrane region" description="Helical" evidence="7">
    <location>
        <begin position="184"/>
        <end position="200"/>
    </location>
</feature>
<evidence type="ECO:0000256" key="1">
    <source>
        <dbReference type="ARBA" id="ARBA00004141"/>
    </source>
</evidence>